<comment type="caution">
    <text evidence="2">The sequence shown here is derived from an EMBL/GenBank/DDBJ whole genome shotgun (WGS) entry which is preliminary data.</text>
</comment>
<dbReference type="Proteomes" id="UP000663829">
    <property type="component" value="Unassembled WGS sequence"/>
</dbReference>
<dbReference type="Proteomes" id="UP000681722">
    <property type="component" value="Unassembled WGS sequence"/>
</dbReference>
<dbReference type="EMBL" id="CAJNOK010001545">
    <property type="protein sequence ID" value="CAF0817635.1"/>
    <property type="molecule type" value="Genomic_DNA"/>
</dbReference>
<reference evidence="2" key="1">
    <citation type="submission" date="2021-02" db="EMBL/GenBank/DDBJ databases">
        <authorList>
            <person name="Nowell W R."/>
        </authorList>
    </citation>
    <scope>NUCLEOTIDE SEQUENCE</scope>
</reference>
<dbReference type="EMBL" id="CAJOBA010001544">
    <property type="protein sequence ID" value="CAF3601738.1"/>
    <property type="molecule type" value="Genomic_DNA"/>
</dbReference>
<evidence type="ECO:0000313" key="4">
    <source>
        <dbReference type="EMBL" id="CAF3729843.1"/>
    </source>
</evidence>
<evidence type="ECO:0000313" key="1">
    <source>
        <dbReference type="EMBL" id="CAF0817635.1"/>
    </source>
</evidence>
<gene>
    <name evidence="2" type="ORF">GPM918_LOCUS11427</name>
    <name evidence="1" type="ORF">OVA965_LOCUS5480</name>
    <name evidence="4" type="ORF">SRO942_LOCUS11428</name>
    <name evidence="3" type="ORF">TMI583_LOCUS5475</name>
</gene>
<evidence type="ECO:0000313" key="2">
    <source>
        <dbReference type="EMBL" id="CAF0954552.1"/>
    </source>
</evidence>
<dbReference type="AlphaFoldDB" id="A0A814DAQ4"/>
<dbReference type="OrthoDB" id="10159077at2759"/>
<dbReference type="Proteomes" id="UP000677228">
    <property type="component" value="Unassembled WGS sequence"/>
</dbReference>
<dbReference type="EMBL" id="CAJOBC010002370">
    <property type="protein sequence ID" value="CAF3729843.1"/>
    <property type="molecule type" value="Genomic_DNA"/>
</dbReference>
<dbReference type="Proteomes" id="UP000682733">
    <property type="component" value="Unassembled WGS sequence"/>
</dbReference>
<organism evidence="2 5">
    <name type="scientific">Didymodactylos carnosus</name>
    <dbReference type="NCBI Taxonomy" id="1234261"/>
    <lineage>
        <taxon>Eukaryota</taxon>
        <taxon>Metazoa</taxon>
        <taxon>Spiralia</taxon>
        <taxon>Gnathifera</taxon>
        <taxon>Rotifera</taxon>
        <taxon>Eurotatoria</taxon>
        <taxon>Bdelloidea</taxon>
        <taxon>Philodinida</taxon>
        <taxon>Philodinidae</taxon>
        <taxon>Didymodactylos</taxon>
    </lineage>
</organism>
<evidence type="ECO:0000313" key="5">
    <source>
        <dbReference type="Proteomes" id="UP000663829"/>
    </source>
</evidence>
<proteinExistence type="predicted"/>
<sequence length="150" mass="17018">MNQGNNKNDNGRMSIPQLLHDSRNDLDERIQISSHAIHYATDNLLPSIKFVCIPKLQNSKDGGKIVQELIKSIETNFRAENKNYSKPLAFDVWYVDLNGGLICLTKSAQMFVYFCKAENLLLKILETNISMQRPKNLPAQFSVRCGETSV</sequence>
<accession>A0A814DAQ4</accession>
<keyword evidence="5" id="KW-1185">Reference proteome</keyword>
<protein>
    <submittedName>
        <fullName evidence="2">Uncharacterized protein</fullName>
    </submittedName>
</protein>
<evidence type="ECO:0000313" key="3">
    <source>
        <dbReference type="EMBL" id="CAF3601738.1"/>
    </source>
</evidence>
<dbReference type="EMBL" id="CAJNOQ010002370">
    <property type="protein sequence ID" value="CAF0954552.1"/>
    <property type="molecule type" value="Genomic_DNA"/>
</dbReference>
<name>A0A814DAQ4_9BILA</name>